<dbReference type="GO" id="GO:0005886">
    <property type="term" value="C:plasma membrane"/>
    <property type="evidence" value="ECO:0007669"/>
    <property type="project" value="UniProtKB-SubCell"/>
</dbReference>
<feature type="transmembrane region" description="Helical" evidence="8">
    <location>
        <begin position="407"/>
        <end position="429"/>
    </location>
</feature>
<feature type="transmembrane region" description="Helical" evidence="8">
    <location>
        <begin position="12"/>
        <end position="31"/>
    </location>
</feature>
<evidence type="ECO:0000256" key="2">
    <source>
        <dbReference type="ARBA" id="ARBA00022448"/>
    </source>
</evidence>
<proteinExistence type="predicted"/>
<feature type="transmembrane region" description="Helical" evidence="8">
    <location>
        <begin position="189"/>
        <end position="211"/>
    </location>
</feature>
<evidence type="ECO:0000256" key="6">
    <source>
        <dbReference type="ARBA" id="ARBA00023065"/>
    </source>
</evidence>
<feature type="transmembrane region" description="Helical" evidence="8">
    <location>
        <begin position="309"/>
        <end position="329"/>
    </location>
</feature>
<reference evidence="9" key="2">
    <citation type="submission" date="2020-09" db="EMBL/GenBank/DDBJ databases">
        <authorList>
            <person name="Sun Q."/>
            <person name="Zhou Y."/>
        </authorList>
    </citation>
    <scope>NUCLEOTIDE SEQUENCE</scope>
    <source>
        <strain evidence="9">CGMCC 4.7299</strain>
    </source>
</reference>
<name>A0A8J3FP33_9ACTN</name>
<dbReference type="AlphaFoldDB" id="A0A8J3FP33"/>
<dbReference type="PANTHER" id="PTHR32024:SF1">
    <property type="entry name" value="KTR SYSTEM POTASSIUM UPTAKE PROTEIN B"/>
    <property type="match status" value="1"/>
</dbReference>
<keyword evidence="4 8" id="KW-0812">Transmembrane</keyword>
<comment type="caution">
    <text evidence="9">The sequence shown here is derived from an EMBL/GenBank/DDBJ whole genome shotgun (WGS) entry which is preliminary data.</text>
</comment>
<evidence type="ECO:0000313" key="10">
    <source>
        <dbReference type="Proteomes" id="UP000656042"/>
    </source>
</evidence>
<keyword evidence="6" id="KW-0406">Ion transport</keyword>
<keyword evidence="3" id="KW-1003">Cell membrane</keyword>
<feature type="transmembrane region" description="Helical" evidence="8">
    <location>
        <begin position="125"/>
        <end position="150"/>
    </location>
</feature>
<evidence type="ECO:0000256" key="4">
    <source>
        <dbReference type="ARBA" id="ARBA00022692"/>
    </source>
</evidence>
<feature type="transmembrane region" description="Helical" evidence="8">
    <location>
        <begin position="231"/>
        <end position="248"/>
    </location>
</feature>
<evidence type="ECO:0000313" key="9">
    <source>
        <dbReference type="EMBL" id="GGK96265.1"/>
    </source>
</evidence>
<dbReference type="InterPro" id="IPR003445">
    <property type="entry name" value="Cat_transpt"/>
</dbReference>
<evidence type="ECO:0000256" key="1">
    <source>
        <dbReference type="ARBA" id="ARBA00004651"/>
    </source>
</evidence>
<dbReference type="GO" id="GO:0008324">
    <property type="term" value="F:monoatomic cation transmembrane transporter activity"/>
    <property type="evidence" value="ECO:0007669"/>
    <property type="project" value="InterPro"/>
</dbReference>
<gene>
    <name evidence="9" type="ORF">GCM10012284_33090</name>
</gene>
<feature type="transmembrane region" description="Helical" evidence="8">
    <location>
        <begin position="74"/>
        <end position="98"/>
    </location>
</feature>
<keyword evidence="5 8" id="KW-1133">Transmembrane helix</keyword>
<sequence length="446" mass="47947">MRDRAPWRYPARIVPTAFLGIIALGTGLMMLPAATAGPHGAPFVVAVFTATSTVCVTGLTVVDTPTYWSTFGEVLITVLSQVGGFGIMTLATLLSLLVSRRLRLRNRLIAQAESAGLAGGNIGGILIRIALVMFVSEAIIGTILMLRFWLHYDYSPGRAAYQAVFHAVQSFNNAGFTLYPDSFVRFVDDWWICLPVALGVLGGSIGFPVLFELAREARRPAGWSTHTRLTVWGTVLLTSAGSLLFLVFEWSNPDTLGPLGANTKVLAAFFQDVMTRSGGFNTIDLGMMHSQTIAVANIMMFIGGGTASTAGGIKVTTFLLLAFVIWAEIRGEPDVVVRHRRIAEETQRQAVTVALLGVALVAAGTLALILLDERVPFDRALFEVTSAFATVGLSTGITSDLPPSAQLVLVALMYIGRVGTIAVGTAIALNTRRRQYRYPEERPLVG</sequence>
<keyword evidence="10" id="KW-1185">Reference proteome</keyword>
<protein>
    <submittedName>
        <fullName evidence="9">Potassium transporter Trk</fullName>
    </submittedName>
</protein>
<evidence type="ECO:0000256" key="5">
    <source>
        <dbReference type="ARBA" id="ARBA00022989"/>
    </source>
</evidence>
<keyword evidence="7 8" id="KW-0472">Membrane</keyword>
<dbReference type="PANTHER" id="PTHR32024">
    <property type="entry name" value="TRK SYSTEM POTASSIUM UPTAKE PROTEIN TRKG-RELATED"/>
    <property type="match status" value="1"/>
</dbReference>
<comment type="subcellular location">
    <subcellularLocation>
        <location evidence="1">Cell membrane</location>
        <topology evidence="1">Multi-pass membrane protein</topology>
    </subcellularLocation>
</comment>
<organism evidence="9 10">
    <name type="scientific">Mangrovihabitans endophyticus</name>
    <dbReference type="NCBI Taxonomy" id="1751298"/>
    <lineage>
        <taxon>Bacteria</taxon>
        <taxon>Bacillati</taxon>
        <taxon>Actinomycetota</taxon>
        <taxon>Actinomycetes</taxon>
        <taxon>Micromonosporales</taxon>
        <taxon>Micromonosporaceae</taxon>
        <taxon>Mangrovihabitans</taxon>
    </lineage>
</organism>
<dbReference type="GO" id="GO:0030001">
    <property type="term" value="P:metal ion transport"/>
    <property type="evidence" value="ECO:0007669"/>
    <property type="project" value="UniProtKB-ARBA"/>
</dbReference>
<evidence type="ECO:0000256" key="7">
    <source>
        <dbReference type="ARBA" id="ARBA00023136"/>
    </source>
</evidence>
<feature type="transmembrane region" description="Helical" evidence="8">
    <location>
        <begin position="350"/>
        <end position="371"/>
    </location>
</feature>
<dbReference type="Pfam" id="PF02386">
    <property type="entry name" value="TrkH"/>
    <property type="match status" value="1"/>
</dbReference>
<accession>A0A8J3FP33</accession>
<evidence type="ECO:0000256" key="8">
    <source>
        <dbReference type="SAM" id="Phobius"/>
    </source>
</evidence>
<reference evidence="9" key="1">
    <citation type="journal article" date="2014" name="Int. J. Syst. Evol. Microbiol.">
        <title>Complete genome sequence of Corynebacterium casei LMG S-19264T (=DSM 44701T), isolated from a smear-ripened cheese.</title>
        <authorList>
            <consortium name="US DOE Joint Genome Institute (JGI-PGF)"/>
            <person name="Walter F."/>
            <person name="Albersmeier A."/>
            <person name="Kalinowski J."/>
            <person name="Ruckert C."/>
        </authorList>
    </citation>
    <scope>NUCLEOTIDE SEQUENCE</scope>
    <source>
        <strain evidence="9">CGMCC 4.7299</strain>
    </source>
</reference>
<keyword evidence="2" id="KW-0813">Transport</keyword>
<evidence type="ECO:0000256" key="3">
    <source>
        <dbReference type="ARBA" id="ARBA00022475"/>
    </source>
</evidence>
<dbReference type="RefSeq" id="WP_189080094.1">
    <property type="nucleotide sequence ID" value="NZ_BMMX01000013.1"/>
</dbReference>
<dbReference type="EMBL" id="BMMX01000013">
    <property type="protein sequence ID" value="GGK96265.1"/>
    <property type="molecule type" value="Genomic_DNA"/>
</dbReference>
<dbReference type="Proteomes" id="UP000656042">
    <property type="component" value="Unassembled WGS sequence"/>
</dbReference>